<evidence type="ECO:0000256" key="2">
    <source>
        <dbReference type="ARBA" id="ARBA00022670"/>
    </source>
</evidence>
<dbReference type="RefSeq" id="WP_022398626.1">
    <property type="nucleotide sequence ID" value="NZ_DAWBJR010000017.1"/>
</dbReference>
<keyword evidence="5" id="KW-0862">Zinc</keyword>
<dbReference type="PANTHER" id="PTHR30471:SF3">
    <property type="entry name" value="UPF0758 PROTEIN YEES-RELATED"/>
    <property type="match status" value="1"/>
</dbReference>
<dbReference type="OrthoDB" id="9804482at2"/>
<feature type="domain" description="MPN" evidence="8">
    <location>
        <begin position="109"/>
        <end position="231"/>
    </location>
</feature>
<evidence type="ECO:0000259" key="8">
    <source>
        <dbReference type="PROSITE" id="PS50249"/>
    </source>
</evidence>
<dbReference type="GO" id="GO:0008237">
    <property type="term" value="F:metallopeptidase activity"/>
    <property type="evidence" value="ECO:0007669"/>
    <property type="project" value="UniProtKB-KW"/>
</dbReference>
<dbReference type="Pfam" id="PF20582">
    <property type="entry name" value="UPF0758_N"/>
    <property type="match status" value="1"/>
</dbReference>
<dbReference type="PROSITE" id="PS01302">
    <property type="entry name" value="UPF0758"/>
    <property type="match status" value="1"/>
</dbReference>
<dbReference type="GO" id="GO:0006508">
    <property type="term" value="P:proteolysis"/>
    <property type="evidence" value="ECO:0007669"/>
    <property type="project" value="UniProtKB-KW"/>
</dbReference>
<dbReference type="AlphaFoldDB" id="A0A4Q1RHE9"/>
<dbReference type="EMBL" id="SDKC01000001">
    <property type="protein sequence ID" value="RXS75087.1"/>
    <property type="molecule type" value="Genomic_DNA"/>
</dbReference>
<dbReference type="InterPro" id="IPR037518">
    <property type="entry name" value="MPN"/>
</dbReference>
<dbReference type="InterPro" id="IPR020891">
    <property type="entry name" value="UPF0758_CS"/>
</dbReference>
<dbReference type="InterPro" id="IPR001405">
    <property type="entry name" value="UPF0758"/>
</dbReference>
<dbReference type="PROSITE" id="PS50249">
    <property type="entry name" value="MPN"/>
    <property type="match status" value="1"/>
</dbReference>
<accession>A0A4Q1RHE9</accession>
<dbReference type="Proteomes" id="UP000290106">
    <property type="component" value="Unassembled WGS sequence"/>
</dbReference>
<keyword evidence="4" id="KW-0378">Hydrolase</keyword>
<evidence type="ECO:0000313" key="9">
    <source>
        <dbReference type="EMBL" id="RXS75087.1"/>
    </source>
</evidence>
<dbReference type="NCBIfam" id="NF000642">
    <property type="entry name" value="PRK00024.1"/>
    <property type="match status" value="1"/>
</dbReference>
<evidence type="ECO:0000313" key="10">
    <source>
        <dbReference type="Proteomes" id="UP000290106"/>
    </source>
</evidence>
<evidence type="ECO:0000256" key="1">
    <source>
        <dbReference type="ARBA" id="ARBA00010243"/>
    </source>
</evidence>
<comment type="caution">
    <text evidence="9">The sequence shown here is derived from an EMBL/GenBank/DDBJ whole genome shotgun (WGS) entry which is preliminary data.</text>
</comment>
<gene>
    <name evidence="9" type="ORF">ETP43_07560</name>
</gene>
<name>A0A4Q1RHE9_9FIRM</name>
<sequence>MKYSQRIQELPPDERPYEKCLSTGPENLTDSELLAVILRSGTRGRSSVQLADQILHLGRKEQGLLGIYHLSMEELMQIHGIGQVKAVQIKCIGELSKRIATREARKLLDFHSPDTIAAYYMERMRHEEQEQMICAMLNTKNQFLGDEVISRGTVNASLVSPRDLILAAFRHRAVYMILVHNHPSGNPEPSKDDLLFTKRVWEAGALVDIPLLDHIVIGDQQYFSFRQEGLLS</sequence>
<keyword evidence="2" id="KW-0645">Protease</keyword>
<evidence type="ECO:0000256" key="7">
    <source>
        <dbReference type="RuleBase" id="RU003797"/>
    </source>
</evidence>
<evidence type="ECO:0000256" key="5">
    <source>
        <dbReference type="ARBA" id="ARBA00022833"/>
    </source>
</evidence>
<dbReference type="CDD" id="cd08071">
    <property type="entry name" value="MPN_DUF2466"/>
    <property type="match status" value="1"/>
</dbReference>
<dbReference type="Pfam" id="PF04002">
    <property type="entry name" value="RadC"/>
    <property type="match status" value="1"/>
</dbReference>
<comment type="similarity">
    <text evidence="1 7">Belongs to the UPF0758 family.</text>
</comment>
<dbReference type="InterPro" id="IPR025657">
    <property type="entry name" value="RadC_JAB"/>
</dbReference>
<dbReference type="NCBIfam" id="TIGR00608">
    <property type="entry name" value="radc"/>
    <property type="match status" value="1"/>
</dbReference>
<keyword evidence="6" id="KW-0482">Metalloprotease</keyword>
<dbReference type="InterPro" id="IPR046778">
    <property type="entry name" value="UPF0758_N"/>
</dbReference>
<evidence type="ECO:0000256" key="6">
    <source>
        <dbReference type="ARBA" id="ARBA00023049"/>
    </source>
</evidence>
<dbReference type="GO" id="GO:0046872">
    <property type="term" value="F:metal ion binding"/>
    <property type="evidence" value="ECO:0007669"/>
    <property type="project" value="UniProtKB-KW"/>
</dbReference>
<proteinExistence type="inferred from homology"/>
<reference evidence="9 10" key="1">
    <citation type="submission" date="2019-01" db="EMBL/GenBank/DDBJ databases">
        <title>Blautia sp. nov. KGMB01111 isolated human feces.</title>
        <authorList>
            <person name="Park J.-E."/>
            <person name="Kim J.-S."/>
            <person name="Park S.-H."/>
        </authorList>
    </citation>
    <scope>NUCLEOTIDE SEQUENCE [LARGE SCALE GENOMIC DNA]</scope>
    <source>
        <strain evidence="9 10">KGMB01111</strain>
    </source>
</reference>
<organism evidence="9 10">
    <name type="scientific">Blautia faecicola</name>
    <dbReference type="NCBI Taxonomy" id="2509240"/>
    <lineage>
        <taxon>Bacteria</taxon>
        <taxon>Bacillati</taxon>
        <taxon>Bacillota</taxon>
        <taxon>Clostridia</taxon>
        <taxon>Lachnospirales</taxon>
        <taxon>Lachnospiraceae</taxon>
        <taxon>Blautia</taxon>
    </lineage>
</organism>
<protein>
    <submittedName>
        <fullName evidence="9">JAB domain-containing protein</fullName>
    </submittedName>
</protein>
<keyword evidence="10" id="KW-1185">Reference proteome</keyword>
<keyword evidence="3" id="KW-0479">Metal-binding</keyword>
<dbReference type="PANTHER" id="PTHR30471">
    <property type="entry name" value="DNA REPAIR PROTEIN RADC"/>
    <property type="match status" value="1"/>
</dbReference>
<dbReference type="Gene3D" id="3.40.140.10">
    <property type="entry name" value="Cytidine Deaminase, domain 2"/>
    <property type="match status" value="1"/>
</dbReference>
<evidence type="ECO:0000256" key="3">
    <source>
        <dbReference type="ARBA" id="ARBA00022723"/>
    </source>
</evidence>
<evidence type="ECO:0000256" key="4">
    <source>
        <dbReference type="ARBA" id="ARBA00022801"/>
    </source>
</evidence>